<evidence type="ECO:0000313" key="2">
    <source>
        <dbReference type="Proteomes" id="UP000789375"/>
    </source>
</evidence>
<organism evidence="1 2">
    <name type="scientific">Funneliformis mosseae</name>
    <name type="common">Endomycorrhizal fungus</name>
    <name type="synonym">Glomus mosseae</name>
    <dbReference type="NCBI Taxonomy" id="27381"/>
    <lineage>
        <taxon>Eukaryota</taxon>
        <taxon>Fungi</taxon>
        <taxon>Fungi incertae sedis</taxon>
        <taxon>Mucoromycota</taxon>
        <taxon>Glomeromycotina</taxon>
        <taxon>Glomeromycetes</taxon>
        <taxon>Glomerales</taxon>
        <taxon>Glomeraceae</taxon>
        <taxon>Funneliformis</taxon>
    </lineage>
</organism>
<comment type="caution">
    <text evidence="1">The sequence shown here is derived from an EMBL/GenBank/DDBJ whole genome shotgun (WGS) entry which is preliminary data.</text>
</comment>
<dbReference type="Proteomes" id="UP000789375">
    <property type="component" value="Unassembled WGS sequence"/>
</dbReference>
<accession>A0A9N9E2R2</accession>
<protein>
    <submittedName>
        <fullName evidence="1">15450_t:CDS:1</fullName>
    </submittedName>
</protein>
<proteinExistence type="predicted"/>
<dbReference type="EMBL" id="CAJVPP010005263">
    <property type="protein sequence ID" value="CAG8662471.1"/>
    <property type="molecule type" value="Genomic_DNA"/>
</dbReference>
<sequence length="73" mass="8177">MYLSVAKDNKYVEKVLFAGLLPLEQSSFFSGLNNLMPYPMHNLSSSSGRAIFSDAFGLTEMEVTSLLRKKKNN</sequence>
<name>A0A9N9E2R2_FUNMO</name>
<evidence type="ECO:0000313" key="1">
    <source>
        <dbReference type="EMBL" id="CAG8662471.1"/>
    </source>
</evidence>
<gene>
    <name evidence="1" type="ORF">FMOSSE_LOCUS12009</name>
</gene>
<dbReference type="AlphaFoldDB" id="A0A9N9E2R2"/>
<reference evidence="1" key="1">
    <citation type="submission" date="2021-06" db="EMBL/GenBank/DDBJ databases">
        <authorList>
            <person name="Kallberg Y."/>
            <person name="Tangrot J."/>
            <person name="Rosling A."/>
        </authorList>
    </citation>
    <scope>NUCLEOTIDE SEQUENCE</scope>
    <source>
        <strain evidence="1">87-6 pot B 2015</strain>
    </source>
</reference>
<keyword evidence="2" id="KW-1185">Reference proteome</keyword>